<comment type="caution">
    <text evidence="1">The sequence shown here is derived from an EMBL/GenBank/DDBJ whole genome shotgun (WGS) entry which is preliminary data.</text>
</comment>
<dbReference type="OrthoDB" id="631303at2"/>
<dbReference type="RefSeq" id="WP_134247482.1">
    <property type="nucleotide sequence ID" value="NZ_SNQI01000002.1"/>
</dbReference>
<name>A0A4Y8AUQ4_9FLAO</name>
<proteinExistence type="predicted"/>
<evidence type="ECO:0008006" key="3">
    <source>
        <dbReference type="Google" id="ProtNLM"/>
    </source>
</evidence>
<dbReference type="EMBL" id="SNQI01000002">
    <property type="protein sequence ID" value="TEW75112.1"/>
    <property type="molecule type" value="Genomic_DNA"/>
</dbReference>
<organism evidence="1 2">
    <name type="scientific">Gramella jeungdoensis</name>
    <dbReference type="NCBI Taxonomy" id="708091"/>
    <lineage>
        <taxon>Bacteria</taxon>
        <taxon>Pseudomonadati</taxon>
        <taxon>Bacteroidota</taxon>
        <taxon>Flavobacteriia</taxon>
        <taxon>Flavobacteriales</taxon>
        <taxon>Flavobacteriaceae</taxon>
        <taxon>Christiangramia</taxon>
    </lineage>
</organism>
<protein>
    <recommendedName>
        <fullName evidence="3">DNA-directed RNA polymerase</fullName>
    </recommendedName>
</protein>
<dbReference type="AlphaFoldDB" id="A0A4Y8AUQ4"/>
<evidence type="ECO:0000313" key="1">
    <source>
        <dbReference type="EMBL" id="TEW75112.1"/>
    </source>
</evidence>
<accession>A0A4Y8AUQ4</accession>
<keyword evidence="2" id="KW-1185">Reference proteome</keyword>
<gene>
    <name evidence="1" type="ORF">E2488_06210</name>
</gene>
<sequence length="218" mass="26036">MNIQDIMHKVPRRNPINRNKLNIYKIFSDIDSYIMWGEIDRAIEFKGFDEYMLLVLKGELYEYLEHVFVDELGEEFKDRESVKSVVFEVLFTDNRFIGQKGAEKKRLFKKKFTEVYNLFSILKRKNKTVLPILLQRIESYLIIDVIAKRISKEIPEAPIFTIHDSITTTEEYYFKVRKIMDEELTLAVGFKPSLKREEWCKSNIEKYLEELRGKKKSA</sequence>
<dbReference type="Proteomes" id="UP000298517">
    <property type="component" value="Unassembled WGS sequence"/>
</dbReference>
<reference evidence="1 2" key="1">
    <citation type="journal article" date="2011" name="J. Microbiol.">
        <title>Gramella jeungdoensis sp. nov., isolated from a solar saltern in Korea.</title>
        <authorList>
            <person name="Joung Y."/>
            <person name="Kim H."/>
            <person name="Jang T."/>
            <person name="Ahn T.S."/>
            <person name="Joh K."/>
        </authorList>
    </citation>
    <scope>NUCLEOTIDE SEQUENCE [LARGE SCALE GENOMIC DNA]</scope>
    <source>
        <strain evidence="1 2">KCTC 23123</strain>
    </source>
</reference>
<evidence type="ECO:0000313" key="2">
    <source>
        <dbReference type="Proteomes" id="UP000298517"/>
    </source>
</evidence>